<keyword evidence="15" id="KW-1185">Reference proteome</keyword>
<evidence type="ECO:0000256" key="12">
    <source>
        <dbReference type="HAMAP-Rule" id="MF_01987"/>
    </source>
</evidence>
<evidence type="ECO:0000256" key="3">
    <source>
        <dbReference type="ARBA" id="ARBA00016943"/>
    </source>
</evidence>
<dbReference type="InterPro" id="IPR002139">
    <property type="entry name" value="Ribo/fructo_kinase"/>
</dbReference>
<comment type="cofactor">
    <cofactor evidence="12">
        <name>Mg(2+)</name>
        <dbReference type="ChEBI" id="CHEBI:18420"/>
    </cofactor>
    <text evidence="12">Requires a divalent cation, most likely magnesium in vivo, as an electrophilic catalyst to aid phosphoryl group transfer. It is the chelate of the metal and the nucleotide that is the actual substrate.</text>
</comment>
<name>A0A367YTG0_9ACTN</name>
<evidence type="ECO:0000256" key="6">
    <source>
        <dbReference type="ARBA" id="ARBA00022741"/>
    </source>
</evidence>
<dbReference type="InterPro" id="IPR011611">
    <property type="entry name" value="PfkB_dom"/>
</dbReference>
<evidence type="ECO:0000256" key="4">
    <source>
        <dbReference type="ARBA" id="ARBA00022679"/>
    </source>
</evidence>
<evidence type="ECO:0000256" key="2">
    <source>
        <dbReference type="ARBA" id="ARBA00012035"/>
    </source>
</evidence>
<dbReference type="InterPro" id="IPR002173">
    <property type="entry name" value="Carboh/pur_kinase_PfkB_CS"/>
</dbReference>
<evidence type="ECO:0000256" key="10">
    <source>
        <dbReference type="ARBA" id="ARBA00022958"/>
    </source>
</evidence>
<feature type="binding site" evidence="12">
    <location>
        <begin position="40"/>
        <end position="44"/>
    </location>
    <ligand>
        <name>substrate</name>
    </ligand>
</feature>
<comment type="pathway">
    <text evidence="12">Carbohydrate metabolism; D-ribose degradation; D-ribose 5-phosphate from beta-D-ribopyranose: step 2/2.</text>
</comment>
<dbReference type="EC" id="2.7.1.15" evidence="2 12"/>
<dbReference type="InterPro" id="IPR029056">
    <property type="entry name" value="Ribokinase-like"/>
</dbReference>
<gene>
    <name evidence="12" type="primary">rbsK</name>
    <name evidence="14" type="ORF">DT076_14705</name>
</gene>
<keyword evidence="12" id="KW-0963">Cytoplasm</keyword>
<feature type="binding site" evidence="12">
    <location>
        <begin position="12"/>
        <end position="14"/>
    </location>
    <ligand>
        <name>substrate</name>
    </ligand>
</feature>
<dbReference type="GO" id="GO:0005524">
    <property type="term" value="F:ATP binding"/>
    <property type="evidence" value="ECO:0007669"/>
    <property type="project" value="UniProtKB-UniRule"/>
</dbReference>
<feature type="binding site" evidence="12">
    <location>
        <position position="141"/>
    </location>
    <ligand>
        <name>substrate</name>
    </ligand>
</feature>
<keyword evidence="8 12" id="KW-0067">ATP-binding</keyword>
<feature type="binding site" evidence="12">
    <location>
        <position position="248"/>
    </location>
    <ligand>
        <name>K(+)</name>
        <dbReference type="ChEBI" id="CHEBI:29103"/>
    </ligand>
</feature>
<dbReference type="PANTHER" id="PTHR10584:SF166">
    <property type="entry name" value="RIBOKINASE"/>
    <property type="match status" value="1"/>
</dbReference>
<organism evidence="14 15">
    <name type="scientific">Desertihabitans brevis</name>
    <dbReference type="NCBI Taxonomy" id="2268447"/>
    <lineage>
        <taxon>Bacteria</taxon>
        <taxon>Bacillati</taxon>
        <taxon>Actinomycetota</taxon>
        <taxon>Actinomycetes</taxon>
        <taxon>Propionibacteriales</taxon>
        <taxon>Propionibacteriaceae</taxon>
        <taxon>Desertihabitans</taxon>
    </lineage>
</organism>
<evidence type="ECO:0000256" key="1">
    <source>
        <dbReference type="ARBA" id="ARBA00005380"/>
    </source>
</evidence>
<dbReference type="PROSITE" id="PS00584">
    <property type="entry name" value="PFKB_KINASES_2"/>
    <property type="match status" value="1"/>
</dbReference>
<evidence type="ECO:0000259" key="13">
    <source>
        <dbReference type="Pfam" id="PF00294"/>
    </source>
</evidence>
<dbReference type="GO" id="GO:0046872">
    <property type="term" value="F:metal ion binding"/>
    <property type="evidence" value="ECO:0007669"/>
    <property type="project" value="UniProtKB-KW"/>
</dbReference>
<dbReference type="PRINTS" id="PR00990">
    <property type="entry name" value="RIBOKINASE"/>
</dbReference>
<comment type="similarity">
    <text evidence="12">Belongs to the carbohydrate kinase PfkB family. Ribokinase subfamily.</text>
</comment>
<dbReference type="PANTHER" id="PTHR10584">
    <property type="entry name" value="SUGAR KINASE"/>
    <property type="match status" value="1"/>
</dbReference>
<evidence type="ECO:0000313" key="14">
    <source>
        <dbReference type="EMBL" id="RCK68819.1"/>
    </source>
</evidence>
<keyword evidence="4 12" id="KW-0808">Transferase</keyword>
<comment type="subcellular location">
    <subcellularLocation>
        <location evidence="12">Cytoplasm</location>
    </subcellularLocation>
</comment>
<reference evidence="14 15" key="1">
    <citation type="submission" date="2018-07" db="EMBL/GenBank/DDBJ databases">
        <title>Desertimonas flava gen. nov. sp. nov.</title>
        <authorList>
            <person name="Liu S."/>
        </authorList>
    </citation>
    <scope>NUCLEOTIDE SEQUENCE [LARGE SCALE GENOMIC DNA]</scope>
    <source>
        <strain evidence="14 15">16Sb5-5</strain>
    </source>
</reference>
<sequence>MSGPVVVVGSLNADLQLAVDALPAPGETALATRVESRPGGKGANQASAVALCGGECWMVGAVGDDEDGRSLTTALHEAGVRTDAVAVLPGVRSGRAVVMVAPSGENAIVVLPGANSELTASDVHRLVAGLPPAEVLLAQGELPVPCIVAAAEVAAATGARFVLNLAPYVELPVEVLAACDPLVVNEHEAAALGVQLAGQPLEDEPLLDVLVQHTRSVVITLGGAGAAYASTTERGSVPAPRVPVVDTSGAGDAFVGAAAVELGRSGGLAAACRAGVAAGSLAVQHRGARMPRVDDSVRTA</sequence>
<keyword evidence="7 12" id="KW-0418">Kinase</keyword>
<feature type="binding site" evidence="12">
    <location>
        <position position="282"/>
    </location>
    <ligand>
        <name>K(+)</name>
        <dbReference type="ChEBI" id="CHEBI:29103"/>
    </ligand>
</feature>
<feature type="binding site" evidence="12">
    <location>
        <begin position="220"/>
        <end position="225"/>
    </location>
    <ligand>
        <name>ATP</name>
        <dbReference type="ChEBI" id="CHEBI:30616"/>
    </ligand>
</feature>
<dbReference type="EMBL" id="QOUI01000009">
    <property type="protein sequence ID" value="RCK68819.1"/>
    <property type="molecule type" value="Genomic_DNA"/>
</dbReference>
<comment type="function">
    <text evidence="12">Catalyzes the phosphorylation of ribose at O-5 in a reaction requiring ATP and magnesium. The resulting D-ribose-5-phosphate can then be used either for sythesis of nucleotides, histidine, and tryptophan, or as a component of the pentose phosphate pathway.</text>
</comment>
<dbReference type="RefSeq" id="WP_114127443.1">
    <property type="nucleotide sequence ID" value="NZ_QOUI01000009.1"/>
</dbReference>
<dbReference type="GO" id="GO:0004747">
    <property type="term" value="F:ribokinase activity"/>
    <property type="evidence" value="ECO:0007669"/>
    <property type="project" value="UniProtKB-UniRule"/>
</dbReference>
<comment type="catalytic activity">
    <reaction evidence="12">
        <text>D-ribose + ATP = D-ribose 5-phosphate + ADP + H(+)</text>
        <dbReference type="Rhea" id="RHEA:13697"/>
        <dbReference type="ChEBI" id="CHEBI:15378"/>
        <dbReference type="ChEBI" id="CHEBI:30616"/>
        <dbReference type="ChEBI" id="CHEBI:47013"/>
        <dbReference type="ChEBI" id="CHEBI:78346"/>
        <dbReference type="ChEBI" id="CHEBI:456216"/>
        <dbReference type="EC" id="2.7.1.15"/>
    </reaction>
</comment>
<dbReference type="AlphaFoldDB" id="A0A367YTG0"/>
<keyword evidence="6 12" id="KW-0547">Nucleotide-binding</keyword>
<keyword evidence="9 12" id="KW-0460">Magnesium</keyword>
<feature type="binding site" evidence="12">
    <location>
        <position position="287"/>
    </location>
    <ligand>
        <name>K(+)</name>
        <dbReference type="ChEBI" id="CHEBI:29103"/>
    </ligand>
</feature>
<dbReference type="HAMAP" id="MF_01987">
    <property type="entry name" value="Ribokinase"/>
    <property type="match status" value="1"/>
</dbReference>
<comment type="activity regulation">
    <text evidence="12">Activated by a monovalent cation that binds near, but not in, the active site. The most likely occupant of the site in vivo is potassium. Ion binding induces a conformational change that may alter substrate affinity.</text>
</comment>
<dbReference type="SUPFAM" id="SSF53613">
    <property type="entry name" value="Ribokinase-like"/>
    <property type="match status" value="1"/>
</dbReference>
<dbReference type="Proteomes" id="UP000252770">
    <property type="component" value="Unassembled WGS sequence"/>
</dbReference>
<protein>
    <recommendedName>
        <fullName evidence="3 12">Ribokinase</fullName>
        <shortName evidence="12">RK</shortName>
        <ecNumber evidence="2 12">2.7.1.15</ecNumber>
    </recommendedName>
</protein>
<feature type="binding site" evidence="12">
    <location>
        <position position="185"/>
    </location>
    <ligand>
        <name>ATP</name>
        <dbReference type="ChEBI" id="CHEBI:30616"/>
    </ligand>
</feature>
<dbReference type="Gene3D" id="3.40.1190.20">
    <property type="match status" value="1"/>
</dbReference>
<comment type="subunit">
    <text evidence="12">Homodimer.</text>
</comment>
<dbReference type="InterPro" id="IPR011877">
    <property type="entry name" value="Ribokinase"/>
</dbReference>
<feature type="active site" description="Proton acceptor" evidence="12">
    <location>
        <position position="252"/>
    </location>
</feature>
<feature type="binding site" evidence="12">
    <location>
        <position position="246"/>
    </location>
    <ligand>
        <name>K(+)</name>
        <dbReference type="ChEBI" id="CHEBI:29103"/>
    </ligand>
</feature>
<proteinExistence type="inferred from homology"/>
<dbReference type="PROSITE" id="PS00583">
    <property type="entry name" value="PFKB_KINASES_1"/>
    <property type="match status" value="1"/>
</dbReference>
<keyword evidence="5 12" id="KW-0479">Metal-binding</keyword>
<feature type="binding site" evidence="12">
    <location>
        <position position="252"/>
    </location>
    <ligand>
        <name>substrate</name>
    </ligand>
</feature>
<evidence type="ECO:0000256" key="7">
    <source>
        <dbReference type="ARBA" id="ARBA00022777"/>
    </source>
</evidence>
<dbReference type="GO" id="GO:0005829">
    <property type="term" value="C:cytosol"/>
    <property type="evidence" value="ECO:0007669"/>
    <property type="project" value="TreeGrafter"/>
</dbReference>
<accession>A0A367YTG0</accession>
<dbReference type="GO" id="GO:0019303">
    <property type="term" value="P:D-ribose catabolic process"/>
    <property type="evidence" value="ECO:0007669"/>
    <property type="project" value="UniProtKB-UniRule"/>
</dbReference>
<evidence type="ECO:0000256" key="8">
    <source>
        <dbReference type="ARBA" id="ARBA00022840"/>
    </source>
</evidence>
<keyword evidence="10 12" id="KW-0630">Potassium</keyword>
<evidence type="ECO:0000256" key="9">
    <source>
        <dbReference type="ARBA" id="ARBA00022842"/>
    </source>
</evidence>
<feature type="binding site" evidence="12">
    <location>
        <begin position="251"/>
        <end position="252"/>
    </location>
    <ligand>
        <name>ATP</name>
        <dbReference type="ChEBI" id="CHEBI:30616"/>
    </ligand>
</feature>
<dbReference type="CDD" id="cd01174">
    <property type="entry name" value="ribokinase"/>
    <property type="match status" value="1"/>
</dbReference>
<keyword evidence="11 12" id="KW-0119">Carbohydrate metabolism</keyword>
<comment type="similarity">
    <text evidence="1">Belongs to the carbohydrate kinase pfkB family.</text>
</comment>
<comment type="caution">
    <text evidence="12">Lacks conserved residue(s) required for the propagation of feature annotation.</text>
</comment>
<dbReference type="UniPathway" id="UPA00916">
    <property type="reaction ID" value="UER00889"/>
</dbReference>
<evidence type="ECO:0000313" key="15">
    <source>
        <dbReference type="Proteomes" id="UP000252770"/>
    </source>
</evidence>
<evidence type="ECO:0000256" key="11">
    <source>
        <dbReference type="ARBA" id="ARBA00023277"/>
    </source>
</evidence>
<comment type="caution">
    <text evidence="14">The sequence shown here is derived from an EMBL/GenBank/DDBJ whole genome shotgun (WGS) entry which is preliminary data.</text>
</comment>
<evidence type="ECO:0000256" key="5">
    <source>
        <dbReference type="ARBA" id="ARBA00022723"/>
    </source>
</evidence>
<feature type="domain" description="Carbohydrate kinase PfkB" evidence="13">
    <location>
        <begin position="5"/>
        <end position="290"/>
    </location>
</feature>
<dbReference type="Pfam" id="PF00294">
    <property type="entry name" value="PfkB"/>
    <property type="match status" value="1"/>
</dbReference>
<feature type="binding site" evidence="12">
    <location>
        <position position="285"/>
    </location>
    <ligand>
        <name>K(+)</name>
        <dbReference type="ChEBI" id="CHEBI:29103"/>
    </ligand>
</feature>